<protein>
    <submittedName>
        <fullName evidence="5">GNAT family N-acetyltransferase</fullName>
    </submittedName>
</protein>
<comment type="similarity">
    <text evidence="3">Belongs to the acetyltransferase family. RimJ subfamily.</text>
</comment>
<dbReference type="PANTHER" id="PTHR43792">
    <property type="entry name" value="GNAT FAMILY, PUTATIVE (AFU_ORTHOLOGUE AFUA_3G00765)-RELATED-RELATED"/>
    <property type="match status" value="1"/>
</dbReference>
<dbReference type="Gene3D" id="3.40.630.30">
    <property type="match status" value="1"/>
</dbReference>
<dbReference type="EMBL" id="JAKGBZ010000004">
    <property type="protein sequence ID" value="MCF3945751.1"/>
    <property type="molecule type" value="Genomic_DNA"/>
</dbReference>
<evidence type="ECO:0000256" key="2">
    <source>
        <dbReference type="ARBA" id="ARBA00023315"/>
    </source>
</evidence>
<gene>
    <name evidence="5" type="ORF">L2A60_03505</name>
</gene>
<evidence type="ECO:0000256" key="1">
    <source>
        <dbReference type="ARBA" id="ARBA00022679"/>
    </source>
</evidence>
<reference evidence="5 6" key="1">
    <citation type="submission" date="2022-01" db="EMBL/GenBank/DDBJ databases">
        <authorList>
            <person name="Won M."/>
            <person name="Kim S.-J."/>
            <person name="Kwon S.-W."/>
        </authorList>
    </citation>
    <scope>NUCLEOTIDE SEQUENCE [LARGE SCALE GENOMIC DNA]</scope>
    <source>
        <strain evidence="5 6">KCTC 23505</strain>
    </source>
</reference>
<keyword evidence="2" id="KW-0012">Acyltransferase</keyword>
<accession>A0ABS9DSP1</accession>
<dbReference type="RefSeq" id="WP_235702991.1">
    <property type="nucleotide sequence ID" value="NZ_JAKGBZ010000004.1"/>
</dbReference>
<name>A0ABS9DSP1_9PROT</name>
<proteinExistence type="inferred from homology"/>
<dbReference type="InterPro" id="IPR016181">
    <property type="entry name" value="Acyl_CoA_acyltransferase"/>
</dbReference>
<sequence length="160" mass="17663">MGRRKRIETARLIVAPLTEADAADLVAITDHPAIIDRIDFLPAPFGIDQARALIAADPGFNGIWRAEDRRLVGVAGAHERGDAIEIGYWIGPAYQRNGYAREAVVALIASRSDMPIFAECDPDNVVSWRFLLSLGFRPTGKAGCRPRRQVLRHAGIPWHD</sequence>
<dbReference type="Pfam" id="PF13302">
    <property type="entry name" value="Acetyltransf_3"/>
    <property type="match status" value="1"/>
</dbReference>
<dbReference type="InterPro" id="IPR000182">
    <property type="entry name" value="GNAT_dom"/>
</dbReference>
<comment type="caution">
    <text evidence="5">The sequence shown here is derived from an EMBL/GenBank/DDBJ whole genome shotgun (WGS) entry which is preliminary data.</text>
</comment>
<evidence type="ECO:0000256" key="3">
    <source>
        <dbReference type="ARBA" id="ARBA00038502"/>
    </source>
</evidence>
<keyword evidence="1" id="KW-0808">Transferase</keyword>
<organism evidence="5 6">
    <name type="scientific">Acidiphilium iwatense</name>
    <dbReference type="NCBI Taxonomy" id="768198"/>
    <lineage>
        <taxon>Bacteria</taxon>
        <taxon>Pseudomonadati</taxon>
        <taxon>Pseudomonadota</taxon>
        <taxon>Alphaproteobacteria</taxon>
        <taxon>Acetobacterales</taxon>
        <taxon>Acidocellaceae</taxon>
        <taxon>Acidiphilium</taxon>
    </lineage>
</organism>
<dbReference type="PROSITE" id="PS51186">
    <property type="entry name" value="GNAT"/>
    <property type="match status" value="1"/>
</dbReference>
<dbReference type="SUPFAM" id="SSF55729">
    <property type="entry name" value="Acyl-CoA N-acyltransferases (Nat)"/>
    <property type="match status" value="1"/>
</dbReference>
<dbReference type="PANTHER" id="PTHR43792:SF8">
    <property type="entry name" value="[RIBOSOMAL PROTEIN US5]-ALANINE N-ACETYLTRANSFERASE"/>
    <property type="match status" value="1"/>
</dbReference>
<evidence type="ECO:0000313" key="6">
    <source>
        <dbReference type="Proteomes" id="UP001521209"/>
    </source>
</evidence>
<dbReference type="Proteomes" id="UP001521209">
    <property type="component" value="Unassembled WGS sequence"/>
</dbReference>
<evidence type="ECO:0000313" key="5">
    <source>
        <dbReference type="EMBL" id="MCF3945751.1"/>
    </source>
</evidence>
<evidence type="ECO:0000259" key="4">
    <source>
        <dbReference type="PROSITE" id="PS51186"/>
    </source>
</evidence>
<keyword evidence="6" id="KW-1185">Reference proteome</keyword>
<dbReference type="InterPro" id="IPR051531">
    <property type="entry name" value="N-acetyltransferase"/>
</dbReference>
<feature type="domain" description="N-acetyltransferase" evidence="4">
    <location>
        <begin position="12"/>
        <end position="160"/>
    </location>
</feature>